<evidence type="ECO:0000313" key="4">
    <source>
        <dbReference type="Proteomes" id="UP000038622"/>
    </source>
</evidence>
<evidence type="ECO:0000313" key="3">
    <source>
        <dbReference type="EMBL" id="CRF41471.1"/>
    </source>
</evidence>
<dbReference type="AlphaFoldDB" id="A0A0K2X600"/>
<feature type="region of interest" description="Disordered" evidence="2">
    <location>
        <begin position="1"/>
        <end position="28"/>
    </location>
</feature>
<feature type="compositionally biased region" description="Pro residues" evidence="2">
    <location>
        <begin position="456"/>
        <end position="469"/>
    </location>
</feature>
<reference evidence="4" key="1">
    <citation type="submission" date="2014-12" db="EMBL/GenBank/DDBJ databases">
        <authorList>
            <person name="Smet A."/>
        </authorList>
    </citation>
    <scope>NUCLEOTIDE SEQUENCE [LARGE SCALE GENOMIC DNA]</scope>
</reference>
<keyword evidence="1" id="KW-0175">Coiled coil</keyword>
<evidence type="ECO:0000256" key="1">
    <source>
        <dbReference type="SAM" id="Coils"/>
    </source>
</evidence>
<dbReference type="Proteomes" id="UP000038622">
    <property type="component" value="Unassembled WGS sequence"/>
</dbReference>
<proteinExistence type="predicted"/>
<accession>A0A0K2X600</accession>
<evidence type="ECO:0008006" key="5">
    <source>
        <dbReference type="Google" id="ProtNLM"/>
    </source>
</evidence>
<keyword evidence="4" id="KW-1185">Reference proteome</keyword>
<dbReference type="EMBL" id="CDML01000041">
    <property type="protein sequence ID" value="CRF41471.1"/>
    <property type="molecule type" value="Genomic_DNA"/>
</dbReference>
<gene>
    <name evidence="3" type="ORF">HAL011_12690</name>
</gene>
<sequence>MEGGGGNGGGKGDVVGGGGGGVGEEGGGGGGRLWRVCSLKRFLSIPLVLGVVFADVRDGFFVGGRLGLTNVSPSYEAPQHNASNPSDTQAFALQQQLNADIDKLVANLNNIAIKAIENALKNNKETYRAQNNQVSTTGDVNNLDPLSTPLLNGLESQDNTLEQTIAQKIGALDAMIANKQIPDTPEIQQASTEYANILKALQEGSKNLIHEINDAIDAYNKALDAAKAAYKSALEKHQQTAQENTQYQQKERAYDQQKQQYNKASGVVNDYNQTLDHLIQNIREYVPQYNNRGNQISKPPSWQAFLNNLKSISGNLDAINAMISANKAILTMPWNPQEFSQYQQDGYHEAQGSACRVDQSAAQAAGGWGQYFINCIQNMVPKLNQGILPTNPYQLIEVQSWFYQKAVLISDLKKIGGYSENTIQNAEEGLINAYQSYLNALNISSFPTPGRAHNPYPTPTPPGKPPPPISPLPNPKFSYKFSFAKIASLNVPQFATRPNLSGMVHAFSNAFYHDMGINGSLVASYQHFFSQHLGFSLDAFLGYGYIRSPVYSRLSFFKNLQDIQIDVGGNLIYDFNVPKNYQSPLFYGMFAGVQGGSTNFVLGAGDKSLWRASYNLDVDLGFRFQFSTNIIKWGVDIPLIPHELNWQVDSTHLQLDQNAKDIGIFMTYEKLIF</sequence>
<organism evidence="3 4">
    <name type="scientific">Helicobacter ailurogastricus</name>
    <dbReference type="NCBI Taxonomy" id="1578720"/>
    <lineage>
        <taxon>Bacteria</taxon>
        <taxon>Pseudomonadati</taxon>
        <taxon>Campylobacterota</taxon>
        <taxon>Epsilonproteobacteria</taxon>
        <taxon>Campylobacterales</taxon>
        <taxon>Helicobacteraceae</taxon>
        <taxon>Helicobacter</taxon>
    </lineage>
</organism>
<feature type="coiled-coil region" evidence="1">
    <location>
        <begin position="209"/>
        <end position="260"/>
    </location>
</feature>
<protein>
    <recommendedName>
        <fullName evidence="5">Outer membrane protein</fullName>
    </recommendedName>
</protein>
<evidence type="ECO:0000256" key="2">
    <source>
        <dbReference type="SAM" id="MobiDB-lite"/>
    </source>
</evidence>
<name>A0A0K2X600_9HELI</name>
<feature type="region of interest" description="Disordered" evidence="2">
    <location>
        <begin position="449"/>
        <end position="469"/>
    </location>
</feature>